<evidence type="ECO:0000256" key="4">
    <source>
        <dbReference type="PROSITE-ProRule" id="PRU00723"/>
    </source>
</evidence>
<keyword evidence="8" id="KW-1185">Reference proteome</keyword>
<evidence type="ECO:0000313" key="7">
    <source>
        <dbReference type="EMBL" id="OJA20177.1"/>
    </source>
</evidence>
<comment type="caution">
    <text evidence="7">The sequence shown here is derived from an EMBL/GenBank/DDBJ whole genome shotgun (WGS) entry which is preliminary data.</text>
</comment>
<keyword evidence="3 4" id="KW-0862">Zinc</keyword>
<dbReference type="Proteomes" id="UP000183567">
    <property type="component" value="Unassembled WGS sequence"/>
</dbReference>
<dbReference type="STRING" id="180088.A0A1J8R3F9"/>
<dbReference type="AlphaFoldDB" id="A0A1J8R3F9"/>
<protein>
    <recommendedName>
        <fullName evidence="6">C3H1-type domain-containing protein</fullName>
    </recommendedName>
</protein>
<accession>A0A1J8R3F9</accession>
<dbReference type="InterPro" id="IPR036855">
    <property type="entry name" value="Znf_CCCH_sf"/>
</dbReference>
<feature type="non-terminal residue" evidence="7">
    <location>
        <position position="212"/>
    </location>
</feature>
<dbReference type="EMBL" id="LVVM01000680">
    <property type="protein sequence ID" value="OJA20177.1"/>
    <property type="molecule type" value="Genomic_DNA"/>
</dbReference>
<feature type="zinc finger region" description="C3H1-type" evidence="4">
    <location>
        <begin position="1"/>
        <end position="28"/>
    </location>
</feature>
<keyword evidence="2 4" id="KW-0863">Zinc-finger</keyword>
<sequence>MSRRPCTFYNSPGGCRRGASCTFLHTERRGGDGRPSSPSVPSGRSPSRPNVQSPQRPTSPSSPPPRGDQGGRQSPQPLRITTHAAQEFIVPFLTEKGLTKLVGGGTDGYFPLDATTSMTPTDAHGRLRRFLRDNFRFNTTHDIYGFLIPLSSANLHNNSWTQEEGQLLLETLTSNIGRLRIAEIVTWPQVSPKAVMSREILSFQRGLIPLLR</sequence>
<evidence type="ECO:0000256" key="1">
    <source>
        <dbReference type="ARBA" id="ARBA00022723"/>
    </source>
</evidence>
<feature type="domain" description="C3H1-type" evidence="6">
    <location>
        <begin position="1"/>
        <end position="28"/>
    </location>
</feature>
<evidence type="ECO:0000259" key="6">
    <source>
        <dbReference type="PROSITE" id="PS50103"/>
    </source>
</evidence>
<organism evidence="7 8">
    <name type="scientific">Rhizopogon vesiculosus</name>
    <dbReference type="NCBI Taxonomy" id="180088"/>
    <lineage>
        <taxon>Eukaryota</taxon>
        <taxon>Fungi</taxon>
        <taxon>Dikarya</taxon>
        <taxon>Basidiomycota</taxon>
        <taxon>Agaricomycotina</taxon>
        <taxon>Agaricomycetes</taxon>
        <taxon>Agaricomycetidae</taxon>
        <taxon>Boletales</taxon>
        <taxon>Suillineae</taxon>
        <taxon>Rhizopogonaceae</taxon>
        <taxon>Rhizopogon</taxon>
    </lineage>
</organism>
<keyword evidence="1 4" id="KW-0479">Metal-binding</keyword>
<evidence type="ECO:0000256" key="5">
    <source>
        <dbReference type="SAM" id="MobiDB-lite"/>
    </source>
</evidence>
<gene>
    <name evidence="7" type="ORF">AZE42_13007</name>
</gene>
<reference evidence="7 8" key="1">
    <citation type="submission" date="2016-03" db="EMBL/GenBank/DDBJ databases">
        <title>Comparative genomics of the ectomycorrhizal sister species Rhizopogon vinicolor and Rhizopogon vesiculosus (Basidiomycota: Boletales) reveals a divergence of the mating type B locus.</title>
        <authorList>
            <person name="Mujic A.B."/>
            <person name="Kuo A."/>
            <person name="Tritt A."/>
            <person name="Lipzen A."/>
            <person name="Chen C."/>
            <person name="Johnson J."/>
            <person name="Sharma A."/>
            <person name="Barry K."/>
            <person name="Grigoriev I.V."/>
            <person name="Spatafora J.W."/>
        </authorList>
    </citation>
    <scope>NUCLEOTIDE SEQUENCE [LARGE SCALE GENOMIC DNA]</scope>
    <source>
        <strain evidence="7 8">AM-OR11-056</strain>
    </source>
</reference>
<dbReference type="SMART" id="SM00356">
    <property type="entry name" value="ZnF_C3H1"/>
    <property type="match status" value="1"/>
</dbReference>
<dbReference type="InterPro" id="IPR000571">
    <property type="entry name" value="Znf_CCCH"/>
</dbReference>
<dbReference type="OrthoDB" id="3212436at2759"/>
<evidence type="ECO:0000256" key="3">
    <source>
        <dbReference type="ARBA" id="ARBA00022833"/>
    </source>
</evidence>
<evidence type="ECO:0000256" key="2">
    <source>
        <dbReference type="ARBA" id="ARBA00022771"/>
    </source>
</evidence>
<evidence type="ECO:0000313" key="8">
    <source>
        <dbReference type="Proteomes" id="UP000183567"/>
    </source>
</evidence>
<dbReference type="SUPFAM" id="SSF90229">
    <property type="entry name" value="CCCH zinc finger"/>
    <property type="match status" value="1"/>
</dbReference>
<feature type="region of interest" description="Disordered" evidence="5">
    <location>
        <begin position="25"/>
        <end position="76"/>
    </location>
</feature>
<proteinExistence type="predicted"/>
<dbReference type="GO" id="GO:0008270">
    <property type="term" value="F:zinc ion binding"/>
    <property type="evidence" value="ECO:0007669"/>
    <property type="project" value="UniProtKB-KW"/>
</dbReference>
<dbReference type="Pfam" id="PF00642">
    <property type="entry name" value="zf-CCCH"/>
    <property type="match status" value="1"/>
</dbReference>
<feature type="compositionally biased region" description="Low complexity" evidence="5">
    <location>
        <begin position="34"/>
        <end position="59"/>
    </location>
</feature>
<name>A0A1J8R3F9_9AGAM</name>
<dbReference type="PROSITE" id="PS50103">
    <property type="entry name" value="ZF_C3H1"/>
    <property type="match status" value="1"/>
</dbReference>